<dbReference type="PATRIC" id="fig|1003195.29.peg.733"/>
<dbReference type="Proteomes" id="UP000007842">
    <property type="component" value="Chromosome"/>
</dbReference>
<protein>
    <submittedName>
        <fullName evidence="2">Uncharacterized protein</fullName>
    </submittedName>
</protein>
<dbReference type="AlphaFoldDB" id="G8WW06"/>
<accession>G8WW06</accession>
<dbReference type="STRING" id="1003195.SCATT_07280"/>
<dbReference type="eggNOG" id="ENOG5033S1B">
    <property type="taxonomic scope" value="Bacteria"/>
</dbReference>
<gene>
    <name evidence="2" type="ordered locus">SCATT_07280</name>
</gene>
<proteinExistence type="predicted"/>
<keyword evidence="3" id="KW-1185">Reference proteome</keyword>
<dbReference type="HOGENOM" id="CLU_936636_0_0_11"/>
<dbReference type="EMBL" id="CP003219">
    <property type="protein sequence ID" value="AEW93099.1"/>
    <property type="molecule type" value="Genomic_DNA"/>
</dbReference>
<sequence>MRQAMRREVPSTVGLLPGPREFAAMRDAYTTFLFDDHAQYLRRTQGLLRSLDTQGIHVRVVLFDPAEFADYCAATGRDPDTPASRARYTAEVAAGGVTVPYHGQPLGHLVAELRTATDHHTTWTHATDVLVRAGHDPEPFLEHATTALTALLTAAGPGTHHLVCSVPLTEPPLTAALHAHHADDGTVHLPEADALVLCTVLAAALAHAGPGGLVLRTTGTPDRHVPDRVRGWTVTGDGLRPLTEGEVFDAYCTDPRTGDPIPPEPGVEYTAGIPLPPLTG</sequence>
<evidence type="ECO:0000313" key="3">
    <source>
        <dbReference type="Proteomes" id="UP000007842"/>
    </source>
</evidence>
<evidence type="ECO:0000256" key="1">
    <source>
        <dbReference type="SAM" id="MobiDB-lite"/>
    </source>
</evidence>
<reference evidence="3" key="1">
    <citation type="submission" date="2011-12" db="EMBL/GenBank/DDBJ databases">
        <title>Complete genome sequence of Streptomyces cattleya strain DSM 46488.</title>
        <authorList>
            <person name="Ou H.-Y."/>
            <person name="Li P."/>
            <person name="Zhao C."/>
            <person name="O'Hagan D."/>
            <person name="Deng Z."/>
        </authorList>
    </citation>
    <scope>NUCLEOTIDE SEQUENCE [LARGE SCALE GENOMIC DNA]</scope>
    <source>
        <strain evidence="3">ATCC 35852 / DSM 46488 / JCM 4925 / NBRC 14057 / NRRL 8057</strain>
    </source>
</reference>
<feature type="region of interest" description="Disordered" evidence="1">
    <location>
        <begin position="257"/>
        <end position="280"/>
    </location>
</feature>
<organism evidence="2 3">
    <name type="scientific">Streptantibioticus cattleyicolor (strain ATCC 35852 / DSM 46488 / JCM 4925 / NBRC 14057 / NRRL 8057)</name>
    <name type="common">Streptomyces cattleya</name>
    <dbReference type="NCBI Taxonomy" id="1003195"/>
    <lineage>
        <taxon>Bacteria</taxon>
        <taxon>Bacillati</taxon>
        <taxon>Actinomycetota</taxon>
        <taxon>Actinomycetes</taxon>
        <taxon>Kitasatosporales</taxon>
        <taxon>Streptomycetaceae</taxon>
        <taxon>Streptantibioticus</taxon>
    </lineage>
</organism>
<evidence type="ECO:0000313" key="2">
    <source>
        <dbReference type="EMBL" id="AEW93099.1"/>
    </source>
</evidence>
<dbReference type="KEGG" id="scy:SCATT_07280"/>
<name>G8WW06_STREN</name>